<dbReference type="EMBL" id="CAUOFW020000808">
    <property type="protein sequence ID" value="CAK9137203.1"/>
    <property type="molecule type" value="Genomic_DNA"/>
</dbReference>
<feature type="compositionally biased region" description="Basic and acidic residues" evidence="1">
    <location>
        <begin position="34"/>
        <end position="52"/>
    </location>
</feature>
<name>A0ABC8R3L8_9AQUA</name>
<evidence type="ECO:0000313" key="3">
    <source>
        <dbReference type="Proteomes" id="UP001642360"/>
    </source>
</evidence>
<dbReference type="AlphaFoldDB" id="A0ABC8R3L8"/>
<gene>
    <name evidence="2" type="ORF">ILEXP_LOCUS4224</name>
</gene>
<evidence type="ECO:0000313" key="2">
    <source>
        <dbReference type="EMBL" id="CAK9137203.1"/>
    </source>
</evidence>
<organism evidence="2 3">
    <name type="scientific">Ilex paraguariensis</name>
    <name type="common">yerba mate</name>
    <dbReference type="NCBI Taxonomy" id="185542"/>
    <lineage>
        <taxon>Eukaryota</taxon>
        <taxon>Viridiplantae</taxon>
        <taxon>Streptophyta</taxon>
        <taxon>Embryophyta</taxon>
        <taxon>Tracheophyta</taxon>
        <taxon>Spermatophyta</taxon>
        <taxon>Magnoliopsida</taxon>
        <taxon>eudicotyledons</taxon>
        <taxon>Gunneridae</taxon>
        <taxon>Pentapetalae</taxon>
        <taxon>asterids</taxon>
        <taxon>campanulids</taxon>
        <taxon>Aquifoliales</taxon>
        <taxon>Aquifoliaceae</taxon>
        <taxon>Ilex</taxon>
    </lineage>
</organism>
<reference evidence="2 3" key="1">
    <citation type="submission" date="2024-02" db="EMBL/GenBank/DDBJ databases">
        <authorList>
            <person name="Vignale AGUSTIN F."/>
            <person name="Sosa J E."/>
            <person name="Modenutti C."/>
        </authorList>
    </citation>
    <scope>NUCLEOTIDE SEQUENCE [LARGE SCALE GENOMIC DNA]</scope>
</reference>
<comment type="caution">
    <text evidence="2">The sequence shown here is derived from an EMBL/GenBank/DDBJ whole genome shotgun (WGS) entry which is preliminary data.</text>
</comment>
<proteinExistence type="predicted"/>
<sequence>MNSQKSTLSEGGKPINIHGDNSEIGDEGLAGIDSHGKGEVDTGCRQEGAKDEAWVREVETPLGTVGQEALGLSAVRARGFPRETLELGATGKATKLLGATS</sequence>
<keyword evidence="3" id="KW-1185">Reference proteome</keyword>
<accession>A0ABC8R3L8</accession>
<protein>
    <submittedName>
        <fullName evidence="2">Uncharacterized protein</fullName>
    </submittedName>
</protein>
<dbReference type="Proteomes" id="UP001642360">
    <property type="component" value="Unassembled WGS sequence"/>
</dbReference>
<feature type="region of interest" description="Disordered" evidence="1">
    <location>
        <begin position="1"/>
        <end position="52"/>
    </location>
</feature>
<evidence type="ECO:0000256" key="1">
    <source>
        <dbReference type="SAM" id="MobiDB-lite"/>
    </source>
</evidence>